<dbReference type="EMBL" id="JWZX01001694">
    <property type="protein sequence ID" value="KOO32749.1"/>
    <property type="molecule type" value="Genomic_DNA"/>
</dbReference>
<evidence type="ECO:0000256" key="1">
    <source>
        <dbReference type="ARBA" id="ARBA00007469"/>
    </source>
</evidence>
<reference evidence="4" key="1">
    <citation type="journal article" date="2015" name="PLoS Genet.">
        <title>Genome Sequence and Transcriptome Analyses of Chrysochromulina tobin: Metabolic Tools for Enhanced Algal Fitness in the Prominent Order Prymnesiales (Haptophyceae).</title>
        <authorList>
            <person name="Hovde B.T."/>
            <person name="Deodato C.R."/>
            <person name="Hunsperger H.M."/>
            <person name="Ryken S.A."/>
            <person name="Yost W."/>
            <person name="Jha R.K."/>
            <person name="Patterson J."/>
            <person name="Monnat R.J. Jr."/>
            <person name="Barlow S.B."/>
            <person name="Starkenburg S.R."/>
            <person name="Cattolico R.A."/>
        </authorList>
    </citation>
    <scope>NUCLEOTIDE SEQUENCE</scope>
    <source>
        <strain evidence="4">CCMP291</strain>
    </source>
</reference>
<sequence>MPRSGGETFPENCSTKAKLVQEAMPRDYIDLAPSYTTWNATKHQAEVGGLAKHEWLKHGTCSGLSPDGYFAEALRAFSLLPGDRGTPELIKANVGGSVSAAALRSSYAKRVAIKADRGCNLSEVTACFSKLPDGRIDAQVDCPDHVMRGRDSPNCSTIRINQLGQCMLDAKKKR</sequence>
<name>A0A0M0K1R0_9EUKA</name>
<dbReference type="PROSITE" id="PS00531">
    <property type="entry name" value="RNASE_T2_2"/>
    <property type="match status" value="1"/>
</dbReference>
<keyword evidence="4" id="KW-1185">Reference proteome</keyword>
<dbReference type="Proteomes" id="UP000037460">
    <property type="component" value="Unassembled WGS sequence"/>
</dbReference>
<comment type="caution">
    <text evidence="3">The sequence shown here is derived from an EMBL/GenBank/DDBJ whole genome shotgun (WGS) entry which is preliminary data.</text>
</comment>
<accession>A0A0M0K1R0</accession>
<gene>
    <name evidence="3" type="ORF">Ctob_013004</name>
</gene>
<comment type="similarity">
    <text evidence="1 2">Belongs to the RNase T2 family.</text>
</comment>
<evidence type="ECO:0000313" key="4">
    <source>
        <dbReference type="Proteomes" id="UP000037460"/>
    </source>
</evidence>
<dbReference type="Gene3D" id="3.90.730.10">
    <property type="entry name" value="Ribonuclease T2-like"/>
    <property type="match status" value="1"/>
</dbReference>
<dbReference type="GO" id="GO:0003723">
    <property type="term" value="F:RNA binding"/>
    <property type="evidence" value="ECO:0007669"/>
    <property type="project" value="InterPro"/>
</dbReference>
<dbReference type="InterPro" id="IPR033130">
    <property type="entry name" value="RNase_T2_His_AS_2"/>
</dbReference>
<dbReference type="InterPro" id="IPR036430">
    <property type="entry name" value="RNase_T2-like_sf"/>
</dbReference>
<dbReference type="InterPro" id="IPR001568">
    <property type="entry name" value="RNase_T2-like"/>
</dbReference>
<proteinExistence type="inferred from homology"/>
<evidence type="ECO:0000256" key="2">
    <source>
        <dbReference type="RuleBase" id="RU004328"/>
    </source>
</evidence>
<dbReference type="GO" id="GO:0033897">
    <property type="term" value="F:ribonuclease T2 activity"/>
    <property type="evidence" value="ECO:0007669"/>
    <property type="project" value="InterPro"/>
</dbReference>
<dbReference type="Pfam" id="PF00445">
    <property type="entry name" value="Ribonuclease_T2"/>
    <property type="match status" value="1"/>
</dbReference>
<dbReference type="AlphaFoldDB" id="A0A0M0K1R0"/>
<organism evidence="3 4">
    <name type="scientific">Chrysochromulina tobinii</name>
    <dbReference type="NCBI Taxonomy" id="1460289"/>
    <lineage>
        <taxon>Eukaryota</taxon>
        <taxon>Haptista</taxon>
        <taxon>Haptophyta</taxon>
        <taxon>Prymnesiophyceae</taxon>
        <taxon>Prymnesiales</taxon>
        <taxon>Chrysochromulinaceae</taxon>
        <taxon>Chrysochromulina</taxon>
    </lineage>
</organism>
<protein>
    <submittedName>
        <fullName evidence="3">Ribonuclease t2</fullName>
    </submittedName>
</protein>
<dbReference type="SUPFAM" id="SSF55895">
    <property type="entry name" value="Ribonuclease Rh-like"/>
    <property type="match status" value="1"/>
</dbReference>
<evidence type="ECO:0000313" key="3">
    <source>
        <dbReference type="EMBL" id="KOO32749.1"/>
    </source>
</evidence>
<dbReference type="OrthoDB" id="435754at2759"/>